<organism evidence="1 2">
    <name type="scientific">Athelia psychrophila</name>
    <dbReference type="NCBI Taxonomy" id="1759441"/>
    <lineage>
        <taxon>Eukaryota</taxon>
        <taxon>Fungi</taxon>
        <taxon>Dikarya</taxon>
        <taxon>Basidiomycota</taxon>
        <taxon>Agaricomycotina</taxon>
        <taxon>Agaricomycetes</taxon>
        <taxon>Agaricomycetidae</taxon>
        <taxon>Atheliales</taxon>
        <taxon>Atheliaceae</taxon>
        <taxon>Athelia</taxon>
    </lineage>
</organism>
<dbReference type="GO" id="GO:0005085">
    <property type="term" value="F:guanyl-nucleotide exchange factor activity"/>
    <property type="evidence" value="ECO:0007669"/>
    <property type="project" value="InterPro"/>
</dbReference>
<reference evidence="1 2" key="1">
    <citation type="journal article" date="2016" name="Mol. Biol. Evol.">
        <title>Comparative Genomics of Early-Diverging Mushroom-Forming Fungi Provides Insights into the Origins of Lignocellulose Decay Capabilities.</title>
        <authorList>
            <person name="Nagy L.G."/>
            <person name="Riley R."/>
            <person name="Tritt A."/>
            <person name="Adam C."/>
            <person name="Daum C."/>
            <person name="Floudas D."/>
            <person name="Sun H."/>
            <person name="Yadav J.S."/>
            <person name="Pangilinan J."/>
            <person name="Larsson K.H."/>
            <person name="Matsuura K."/>
            <person name="Barry K."/>
            <person name="Labutti K."/>
            <person name="Kuo R."/>
            <person name="Ohm R.A."/>
            <person name="Bhattacharya S.S."/>
            <person name="Shirouzu T."/>
            <person name="Yoshinaga Y."/>
            <person name="Martin F.M."/>
            <person name="Grigoriev I.V."/>
            <person name="Hibbett D.S."/>
        </authorList>
    </citation>
    <scope>NUCLEOTIDE SEQUENCE [LARGE SCALE GENOMIC DNA]</scope>
    <source>
        <strain evidence="1 2">CBS 109695</strain>
    </source>
</reference>
<keyword evidence="2" id="KW-1185">Reference proteome</keyword>
<dbReference type="EMBL" id="KV417530">
    <property type="protein sequence ID" value="KZP23729.1"/>
    <property type="molecule type" value="Genomic_DNA"/>
</dbReference>
<evidence type="ECO:0008006" key="3">
    <source>
        <dbReference type="Google" id="ProtNLM"/>
    </source>
</evidence>
<evidence type="ECO:0000313" key="1">
    <source>
        <dbReference type="EMBL" id="KZP23729.1"/>
    </source>
</evidence>
<dbReference type="PANTHER" id="PTHR13677:SF0">
    <property type="entry name" value="LD41638P"/>
    <property type="match status" value="1"/>
</dbReference>
<dbReference type="GO" id="GO:0055037">
    <property type="term" value="C:recycling endosome"/>
    <property type="evidence" value="ECO:0007669"/>
    <property type="project" value="TreeGrafter"/>
</dbReference>
<dbReference type="PANTHER" id="PTHR13677">
    <property type="entry name" value="LD41638P"/>
    <property type="match status" value="1"/>
</dbReference>
<dbReference type="STRING" id="436010.A0A166M7V9"/>
<name>A0A166M7V9_9AGAM</name>
<dbReference type="Proteomes" id="UP000076532">
    <property type="component" value="Unassembled WGS sequence"/>
</dbReference>
<dbReference type="OrthoDB" id="10265409at2759"/>
<accession>A0A166M7V9</accession>
<dbReference type="InterPro" id="IPR024224">
    <property type="entry name" value="DENND6"/>
</dbReference>
<evidence type="ECO:0000313" key="2">
    <source>
        <dbReference type="Proteomes" id="UP000076532"/>
    </source>
</evidence>
<sequence>MDHSSIVNKLPPKSGTLLGVTNPFFEKSCAHWPHVLSLGRRVKHSNNSSAPTIIAGPAPGWKTKSHKRYISKDRALLKSLEDAVRGSDALKTEASLNLRRHFCSRTATFLVPLNRYLNTLIPTVAQQSAHASSTEVNKTLLRLKTFSTTDFFASLKAHGALLPFKSASKQKEFYERWLRTPAFGMWLGHQEELVHHSLKESAERGLAT</sequence>
<protein>
    <recommendedName>
        <fullName evidence="3">UDENN domain-containing protein</fullName>
    </recommendedName>
</protein>
<proteinExistence type="predicted"/>
<gene>
    <name evidence="1" type="ORF">FIBSPDRAFT_1042594</name>
</gene>
<dbReference type="AlphaFoldDB" id="A0A166M7V9"/>